<keyword evidence="3" id="KW-1185">Reference proteome</keyword>
<dbReference type="RefSeq" id="WP_110516883.1">
    <property type="nucleotide sequence ID" value="NZ_PDOF01000001.1"/>
</dbReference>
<dbReference type="PANTHER" id="PTHR21666:SF270">
    <property type="entry name" value="MUREIN HYDROLASE ACTIVATOR ENVC"/>
    <property type="match status" value="1"/>
</dbReference>
<reference evidence="2 3" key="1">
    <citation type="submission" date="2017-10" db="EMBL/GenBank/DDBJ databases">
        <title>Bacillus sp. nov., a halophilic bacterium isolated from a Yangshapao Lake.</title>
        <authorList>
            <person name="Wang H."/>
        </authorList>
    </citation>
    <scope>NUCLEOTIDE SEQUENCE [LARGE SCALE GENOMIC DNA]</scope>
    <source>
        <strain evidence="2 3">YSP-3</strain>
    </source>
</reference>
<gene>
    <name evidence="2" type="ORF">CR205_03235</name>
</gene>
<protein>
    <submittedName>
        <fullName evidence="2">Metalloendopeptidase</fullName>
    </submittedName>
</protein>
<sequence>MMKRAGAMTAGTLIFLAACGDHEQQTDTSGAVTPDTFPDTVLAGETDRIYSQMSSNFQEQISEDELDNLTDNFIRGIESFEHYTETDFGESAEHIWISDTRDRGMTAHFSEDLTIEGMVFTPVTFHPDADENWTENTYALPIGEDEWFVLWGGTNELVNYHYAFENQRYALDLIVMNDGASFEGDPEENDSYFAFGLEVKAPLEGEVIRVENDLPDQTPGVEKDPENLLGNYVMIEHEHGEYSVLAHFKQDSITVAEGEHVETGDLIGLTGNSGNTTEPHIHFHVADSPNWETATSLPIAFENGLDPVRGDTVTGE</sequence>
<dbReference type="PANTHER" id="PTHR21666">
    <property type="entry name" value="PEPTIDASE-RELATED"/>
    <property type="match status" value="1"/>
</dbReference>
<dbReference type="InterPro" id="IPR016047">
    <property type="entry name" value="M23ase_b-sheet_dom"/>
</dbReference>
<evidence type="ECO:0000313" key="2">
    <source>
        <dbReference type="EMBL" id="PYZ97623.1"/>
    </source>
</evidence>
<dbReference type="InterPro" id="IPR011055">
    <property type="entry name" value="Dup_hybrid_motif"/>
</dbReference>
<dbReference type="Pfam" id="PF01551">
    <property type="entry name" value="Peptidase_M23"/>
    <property type="match status" value="1"/>
</dbReference>
<dbReference type="Gene3D" id="2.70.70.10">
    <property type="entry name" value="Glucose Permease (Domain IIA)"/>
    <property type="match status" value="1"/>
</dbReference>
<dbReference type="SUPFAM" id="SSF51261">
    <property type="entry name" value="Duplicated hybrid motif"/>
    <property type="match status" value="1"/>
</dbReference>
<name>A0A2W0H6Y0_9BACI</name>
<accession>A0A2W0H6Y0</accession>
<dbReference type="GO" id="GO:0004222">
    <property type="term" value="F:metalloendopeptidase activity"/>
    <property type="evidence" value="ECO:0007669"/>
    <property type="project" value="TreeGrafter"/>
</dbReference>
<dbReference type="InterPro" id="IPR050570">
    <property type="entry name" value="Cell_wall_metabolism_enzyme"/>
</dbReference>
<dbReference type="PROSITE" id="PS51257">
    <property type="entry name" value="PROKAR_LIPOPROTEIN"/>
    <property type="match status" value="1"/>
</dbReference>
<dbReference type="EMBL" id="PDOF01000001">
    <property type="protein sequence ID" value="PYZ97623.1"/>
    <property type="molecule type" value="Genomic_DNA"/>
</dbReference>
<evidence type="ECO:0000313" key="3">
    <source>
        <dbReference type="Proteomes" id="UP000248066"/>
    </source>
</evidence>
<organism evidence="2 3">
    <name type="scientific">Alteribacter lacisalsi</name>
    <dbReference type="NCBI Taxonomy" id="2045244"/>
    <lineage>
        <taxon>Bacteria</taxon>
        <taxon>Bacillati</taxon>
        <taxon>Bacillota</taxon>
        <taxon>Bacilli</taxon>
        <taxon>Bacillales</taxon>
        <taxon>Bacillaceae</taxon>
        <taxon>Alteribacter</taxon>
    </lineage>
</organism>
<dbReference type="AlphaFoldDB" id="A0A2W0H6Y0"/>
<evidence type="ECO:0000259" key="1">
    <source>
        <dbReference type="Pfam" id="PF01551"/>
    </source>
</evidence>
<dbReference type="OrthoDB" id="9809488at2"/>
<feature type="domain" description="M23ase beta-sheet core" evidence="1">
    <location>
        <begin position="196"/>
        <end position="286"/>
    </location>
</feature>
<comment type="caution">
    <text evidence="2">The sequence shown here is derived from an EMBL/GenBank/DDBJ whole genome shotgun (WGS) entry which is preliminary data.</text>
</comment>
<proteinExistence type="predicted"/>
<dbReference type="CDD" id="cd12797">
    <property type="entry name" value="M23_peptidase"/>
    <property type="match status" value="1"/>
</dbReference>
<dbReference type="Proteomes" id="UP000248066">
    <property type="component" value="Unassembled WGS sequence"/>
</dbReference>